<dbReference type="InterPro" id="IPR013324">
    <property type="entry name" value="RNA_pol_sigma_r3/r4-like"/>
</dbReference>
<dbReference type="SUPFAM" id="SSF88946">
    <property type="entry name" value="Sigma2 domain of RNA polymerase sigma factors"/>
    <property type="match status" value="1"/>
</dbReference>
<dbReference type="InterPro" id="IPR014331">
    <property type="entry name" value="RNA_pol_sigma70_ECF_RHOBA"/>
</dbReference>
<dbReference type="Gene3D" id="1.10.10.10">
    <property type="entry name" value="Winged helix-like DNA-binding domain superfamily/Winged helix DNA-binding domain"/>
    <property type="match status" value="1"/>
</dbReference>
<dbReference type="HOGENOM" id="CLU_047691_17_0_0"/>
<dbReference type="NCBIfam" id="TIGR02937">
    <property type="entry name" value="sigma70-ECF"/>
    <property type="match status" value="1"/>
</dbReference>
<reference evidence="8" key="1">
    <citation type="submission" date="2011-02" db="EMBL/GenBank/DDBJ databases">
        <title>The complete genome of Planctomyces brasiliensis DSM 5305.</title>
        <authorList>
            <person name="Lucas S."/>
            <person name="Copeland A."/>
            <person name="Lapidus A."/>
            <person name="Bruce D."/>
            <person name="Goodwin L."/>
            <person name="Pitluck S."/>
            <person name="Kyrpides N."/>
            <person name="Mavromatis K."/>
            <person name="Pagani I."/>
            <person name="Ivanova N."/>
            <person name="Ovchinnikova G."/>
            <person name="Lu M."/>
            <person name="Detter J.C."/>
            <person name="Han C."/>
            <person name="Land M."/>
            <person name="Hauser L."/>
            <person name="Markowitz V."/>
            <person name="Cheng J.-F."/>
            <person name="Hugenholtz P."/>
            <person name="Woyke T."/>
            <person name="Wu D."/>
            <person name="Tindall B."/>
            <person name="Pomrenke H.G."/>
            <person name="Brambilla E."/>
            <person name="Klenk H.-P."/>
            <person name="Eisen J.A."/>
        </authorList>
    </citation>
    <scope>NUCLEOTIDE SEQUENCE [LARGE SCALE GENOMIC DNA]</scope>
    <source>
        <strain evidence="8">ATCC 49424 / DSM 5305 / JCM 21570 / NBRC 103401 / IFAM 1448</strain>
    </source>
</reference>
<dbReference type="InterPro" id="IPR007627">
    <property type="entry name" value="RNA_pol_sigma70_r2"/>
</dbReference>
<dbReference type="RefSeq" id="WP_013629307.1">
    <property type="nucleotide sequence ID" value="NC_015174.1"/>
</dbReference>
<evidence type="ECO:0000259" key="5">
    <source>
        <dbReference type="Pfam" id="PF04542"/>
    </source>
</evidence>
<dbReference type="KEGG" id="pbs:Plabr_2989"/>
<keyword evidence="3" id="KW-0731">Sigma factor</keyword>
<evidence type="ECO:0000256" key="1">
    <source>
        <dbReference type="ARBA" id="ARBA00010641"/>
    </source>
</evidence>
<dbReference type="eggNOG" id="COG1595">
    <property type="taxonomic scope" value="Bacteria"/>
</dbReference>
<dbReference type="GO" id="GO:0016987">
    <property type="term" value="F:sigma factor activity"/>
    <property type="evidence" value="ECO:0007669"/>
    <property type="project" value="UniProtKB-KW"/>
</dbReference>
<dbReference type="PANTHER" id="PTHR43133:SF51">
    <property type="entry name" value="RNA POLYMERASE SIGMA FACTOR"/>
    <property type="match status" value="1"/>
</dbReference>
<dbReference type="InterPro" id="IPR036388">
    <property type="entry name" value="WH-like_DNA-bd_sf"/>
</dbReference>
<dbReference type="GO" id="GO:0006352">
    <property type="term" value="P:DNA-templated transcription initiation"/>
    <property type="evidence" value="ECO:0007669"/>
    <property type="project" value="InterPro"/>
</dbReference>
<keyword evidence="2" id="KW-0805">Transcription regulation</keyword>
<dbReference type="Pfam" id="PF04542">
    <property type="entry name" value="Sigma70_r2"/>
    <property type="match status" value="1"/>
</dbReference>
<proteinExistence type="inferred from homology"/>
<dbReference type="Gene3D" id="1.10.1740.10">
    <property type="match status" value="1"/>
</dbReference>
<feature type="domain" description="RNA polymerase sigma-70 region 2" evidence="5">
    <location>
        <begin position="27"/>
        <end position="83"/>
    </location>
</feature>
<dbReference type="OrthoDB" id="6383365at2"/>
<gene>
    <name evidence="7" type="ordered locus">Plabr_2989</name>
</gene>
<dbReference type="InterPro" id="IPR013249">
    <property type="entry name" value="RNA_pol_sigma70_r4_t2"/>
</dbReference>
<dbReference type="AlphaFoldDB" id="F0SH45"/>
<sequence>MNDPSQNDSEASFVAELTACQLPLTLYIRSLLPGDPAAGDVAQQANARIWEKRGDFELGTNFKAWAFAIARFEVLNYRKQQARDARLVFGPDLEQTIANEIEQKTFLEERQEALRECMENLRPRDRELLTQRYANSATLEDYAQEVGRSVNGLKVTLHRLRSALLECMKRRLRNWGTV</sequence>
<protein>
    <submittedName>
        <fullName evidence="7">RNA polymerase, sigma-24 subunit, ECF subfamily</fullName>
    </submittedName>
</protein>
<accession>F0SH45</accession>
<dbReference type="InterPro" id="IPR039425">
    <property type="entry name" value="RNA_pol_sigma-70-like"/>
</dbReference>
<dbReference type="InterPro" id="IPR014284">
    <property type="entry name" value="RNA_pol_sigma-70_dom"/>
</dbReference>
<dbReference type="Proteomes" id="UP000006860">
    <property type="component" value="Chromosome"/>
</dbReference>
<name>F0SH45_RUBBR</name>
<evidence type="ECO:0000313" key="8">
    <source>
        <dbReference type="Proteomes" id="UP000006860"/>
    </source>
</evidence>
<dbReference type="EMBL" id="CP002546">
    <property type="protein sequence ID" value="ADY60586.1"/>
    <property type="molecule type" value="Genomic_DNA"/>
</dbReference>
<feature type="domain" description="RNA polymerase sigma factor 70 region 4 type 2" evidence="6">
    <location>
        <begin position="112"/>
        <end position="164"/>
    </location>
</feature>
<dbReference type="SUPFAM" id="SSF88659">
    <property type="entry name" value="Sigma3 and sigma4 domains of RNA polymerase sigma factors"/>
    <property type="match status" value="1"/>
</dbReference>
<dbReference type="InterPro" id="IPR013325">
    <property type="entry name" value="RNA_pol_sigma_r2"/>
</dbReference>
<dbReference type="PANTHER" id="PTHR43133">
    <property type="entry name" value="RNA POLYMERASE ECF-TYPE SIGMA FACTO"/>
    <property type="match status" value="1"/>
</dbReference>
<dbReference type="Pfam" id="PF08281">
    <property type="entry name" value="Sigma70_r4_2"/>
    <property type="match status" value="1"/>
</dbReference>
<keyword evidence="8" id="KW-1185">Reference proteome</keyword>
<dbReference type="STRING" id="756272.Plabr_2989"/>
<dbReference type="NCBIfam" id="TIGR02989">
    <property type="entry name" value="Sig-70_gvs1"/>
    <property type="match status" value="1"/>
</dbReference>
<evidence type="ECO:0000256" key="4">
    <source>
        <dbReference type="ARBA" id="ARBA00023163"/>
    </source>
</evidence>
<keyword evidence="4" id="KW-0804">Transcription</keyword>
<evidence type="ECO:0000259" key="6">
    <source>
        <dbReference type="Pfam" id="PF08281"/>
    </source>
</evidence>
<evidence type="ECO:0000313" key="7">
    <source>
        <dbReference type="EMBL" id="ADY60586.1"/>
    </source>
</evidence>
<evidence type="ECO:0000256" key="2">
    <source>
        <dbReference type="ARBA" id="ARBA00023015"/>
    </source>
</evidence>
<dbReference type="GO" id="GO:0003677">
    <property type="term" value="F:DNA binding"/>
    <property type="evidence" value="ECO:0007669"/>
    <property type="project" value="InterPro"/>
</dbReference>
<comment type="similarity">
    <text evidence="1">Belongs to the sigma-70 factor family. ECF subfamily.</text>
</comment>
<organism evidence="7 8">
    <name type="scientific">Rubinisphaera brasiliensis (strain ATCC 49424 / DSM 5305 / JCM 21570 / IAM 15109 / NBRC 103401 / IFAM 1448)</name>
    <name type="common">Planctomyces brasiliensis</name>
    <dbReference type="NCBI Taxonomy" id="756272"/>
    <lineage>
        <taxon>Bacteria</taxon>
        <taxon>Pseudomonadati</taxon>
        <taxon>Planctomycetota</taxon>
        <taxon>Planctomycetia</taxon>
        <taxon>Planctomycetales</taxon>
        <taxon>Planctomycetaceae</taxon>
        <taxon>Rubinisphaera</taxon>
    </lineage>
</organism>
<evidence type="ECO:0000256" key="3">
    <source>
        <dbReference type="ARBA" id="ARBA00023082"/>
    </source>
</evidence>